<dbReference type="AlphaFoldDB" id="A0A813TYQ8"/>
<protein>
    <submittedName>
        <fullName evidence="1">Uncharacterized protein</fullName>
    </submittedName>
</protein>
<organism evidence="1 2">
    <name type="scientific">Adineta steineri</name>
    <dbReference type="NCBI Taxonomy" id="433720"/>
    <lineage>
        <taxon>Eukaryota</taxon>
        <taxon>Metazoa</taxon>
        <taxon>Spiralia</taxon>
        <taxon>Gnathifera</taxon>
        <taxon>Rotifera</taxon>
        <taxon>Eurotatoria</taxon>
        <taxon>Bdelloidea</taxon>
        <taxon>Adinetida</taxon>
        <taxon>Adinetidae</taxon>
        <taxon>Adineta</taxon>
    </lineage>
</organism>
<sequence>MILIEYSGDIHIVLRTYLGLNQRLNNILLDYRSHLLTRCLQLTVGNEDLNSIYDSSTYQDLIVNLSSIKKTENEKQVIEYLQMFITVHFKKNYFQLDNEFQSRMDTFVTKQHEHTSAETNELRYQLQNELQKLKESHNVDIQNIARITSLIRTHGIDLQDDNIDKITSLILTHGINLQDGVTAEQGIFSMDPFIFKFISCHLFTLKNSQLFRHHVTELYKALVICDGYRLKCQSSNPYTRNIISHGFVYVINELKYMKYHLSTHSVNIQLCRMLIDLILFTIQCIIHTFDKNYWSVLNFISLLQSICFSELIIHNNCVVKIITKEIFKLLLDEYAKKVGVIESYWKDQFFKLIKKLIEQKRIDEILFFYQYNQQMKSFIDTPDHTQKLVRLLLGSRVGRQLFDRFLKKKLLESWLIYKKWIFYLVKKREIGFLKIIFHIYPSLIHILDKDGNDLLLYTCLKIVGPRYSLMRILIQAGCNQERENGLGQTLMDALQLEYNRDVLEFLKTEGVIKVNNLNLNK</sequence>
<evidence type="ECO:0000313" key="1">
    <source>
        <dbReference type="EMBL" id="CAF0815908.1"/>
    </source>
</evidence>
<accession>A0A813TYQ8</accession>
<dbReference type="EMBL" id="CAJNOE010000051">
    <property type="protein sequence ID" value="CAF0815908.1"/>
    <property type="molecule type" value="Genomic_DNA"/>
</dbReference>
<proteinExistence type="predicted"/>
<evidence type="ECO:0000313" key="2">
    <source>
        <dbReference type="Proteomes" id="UP000663860"/>
    </source>
</evidence>
<reference evidence="1" key="1">
    <citation type="submission" date="2021-02" db="EMBL/GenBank/DDBJ databases">
        <authorList>
            <person name="Nowell W R."/>
        </authorList>
    </citation>
    <scope>NUCLEOTIDE SEQUENCE</scope>
</reference>
<dbReference type="Proteomes" id="UP000663860">
    <property type="component" value="Unassembled WGS sequence"/>
</dbReference>
<name>A0A813TYQ8_9BILA</name>
<comment type="caution">
    <text evidence="1">The sequence shown here is derived from an EMBL/GenBank/DDBJ whole genome shotgun (WGS) entry which is preliminary data.</text>
</comment>
<gene>
    <name evidence="1" type="ORF">IZO911_LOCUS7724</name>
</gene>